<evidence type="ECO:0000313" key="1">
    <source>
        <dbReference type="EMBL" id="CAK69227.1"/>
    </source>
</evidence>
<gene>
    <name evidence="1" type="ORF">GSPATT00037665001</name>
</gene>
<accession>A0CEL0</accession>
<dbReference type="Proteomes" id="UP000000600">
    <property type="component" value="Unassembled WGS sequence"/>
</dbReference>
<dbReference type="EMBL" id="CT868065">
    <property type="protein sequence ID" value="CAK69227.1"/>
    <property type="molecule type" value="Genomic_DNA"/>
</dbReference>
<sequence>MQYKQGLIQYFYSGVQQQIHLRSQSNNEILNRETINQNKETDTSHSFEFKDFQQPQSSTRLTDFWVAVCLEEVDAAPCQQYFRYLHCKAWQKKEKIPKFYEKLSNRIQLNL</sequence>
<proteinExistence type="predicted"/>
<dbReference type="InParanoid" id="A0CEL0"/>
<dbReference type="GeneID" id="5022409"/>
<keyword evidence="2" id="KW-1185">Reference proteome</keyword>
<dbReference type="HOGENOM" id="CLU_2163298_0_0_1"/>
<organism evidence="1 2">
    <name type="scientific">Paramecium tetraurelia</name>
    <dbReference type="NCBI Taxonomy" id="5888"/>
    <lineage>
        <taxon>Eukaryota</taxon>
        <taxon>Sar</taxon>
        <taxon>Alveolata</taxon>
        <taxon>Ciliophora</taxon>
        <taxon>Intramacronucleata</taxon>
        <taxon>Oligohymenophorea</taxon>
        <taxon>Peniculida</taxon>
        <taxon>Parameciidae</taxon>
        <taxon>Paramecium</taxon>
    </lineage>
</organism>
<name>A0CEL0_PARTE</name>
<evidence type="ECO:0000313" key="2">
    <source>
        <dbReference type="Proteomes" id="UP000000600"/>
    </source>
</evidence>
<protein>
    <submittedName>
        <fullName evidence="1">Uncharacterized protein</fullName>
    </submittedName>
</protein>
<reference evidence="1 2" key="1">
    <citation type="journal article" date="2006" name="Nature">
        <title>Global trends of whole-genome duplications revealed by the ciliate Paramecium tetraurelia.</title>
        <authorList>
            <consortium name="Genoscope"/>
            <person name="Aury J.-M."/>
            <person name="Jaillon O."/>
            <person name="Duret L."/>
            <person name="Noel B."/>
            <person name="Jubin C."/>
            <person name="Porcel B.M."/>
            <person name="Segurens B."/>
            <person name="Daubin V."/>
            <person name="Anthouard V."/>
            <person name="Aiach N."/>
            <person name="Arnaiz O."/>
            <person name="Billaut A."/>
            <person name="Beisson J."/>
            <person name="Blanc I."/>
            <person name="Bouhouche K."/>
            <person name="Camara F."/>
            <person name="Duharcourt S."/>
            <person name="Guigo R."/>
            <person name="Gogendeau D."/>
            <person name="Katinka M."/>
            <person name="Keller A.-M."/>
            <person name="Kissmehl R."/>
            <person name="Klotz C."/>
            <person name="Koll F."/>
            <person name="Le Moue A."/>
            <person name="Lepere C."/>
            <person name="Malinsky S."/>
            <person name="Nowacki M."/>
            <person name="Nowak J.K."/>
            <person name="Plattner H."/>
            <person name="Poulain J."/>
            <person name="Ruiz F."/>
            <person name="Serrano V."/>
            <person name="Zagulski M."/>
            <person name="Dessen P."/>
            <person name="Betermier M."/>
            <person name="Weissenbach J."/>
            <person name="Scarpelli C."/>
            <person name="Schachter V."/>
            <person name="Sperling L."/>
            <person name="Meyer E."/>
            <person name="Cohen J."/>
            <person name="Wincker P."/>
        </authorList>
    </citation>
    <scope>NUCLEOTIDE SEQUENCE [LARGE SCALE GENOMIC DNA]</scope>
    <source>
        <strain evidence="1 2">Stock d4-2</strain>
    </source>
</reference>
<dbReference type="AlphaFoldDB" id="A0CEL0"/>
<dbReference type="RefSeq" id="XP_001436624.1">
    <property type="nucleotide sequence ID" value="XM_001436587.1"/>
</dbReference>
<dbReference type="KEGG" id="ptm:GSPATT00037665001"/>